<evidence type="ECO:0000259" key="2">
    <source>
        <dbReference type="Pfam" id="PF01205"/>
    </source>
</evidence>
<keyword evidence="5" id="KW-1185">Reference proteome</keyword>
<reference evidence="5" key="1">
    <citation type="submission" date="2014-07" db="EMBL/GenBank/DDBJ databases">
        <authorList>
            <person name="Wibberg D."/>
        </authorList>
    </citation>
    <scope>NUCLEOTIDE SEQUENCE [LARGE SCALE GENOMIC DNA]</scope>
    <source>
        <strain evidence="5">DG5</strain>
    </source>
</reference>
<sequence length="223" mass="24620">MASAEFLNCEGKMDYKMAAEWARAEYEEKRSRFIATVSPVSTEEAATEFINSIRSEFYDARHNVFAYIIKDGAVRFSDDGEPQGTGGMPVLEVLKKRGLVNTAVVVTRYFGGVLLGAPGLVRAYTHAAAAAVEKAGEASMKLCEILNVNCGYDFYARAEKYLRTCGGYVKDRKFEETVTISIALPKDKIEQFKNELTELSGGTVKALSGGDIYINERLLNINH</sequence>
<dbReference type="HOGENOM" id="CLU_083552_1_1_9"/>
<evidence type="ECO:0000313" key="4">
    <source>
        <dbReference type="EMBL" id="CDZ24782.1"/>
    </source>
</evidence>
<evidence type="ECO:0000256" key="1">
    <source>
        <dbReference type="ARBA" id="ARBA00007665"/>
    </source>
</evidence>
<dbReference type="GO" id="GO:0006446">
    <property type="term" value="P:regulation of translational initiation"/>
    <property type="evidence" value="ECO:0007669"/>
    <property type="project" value="TreeGrafter"/>
</dbReference>
<dbReference type="NCBIfam" id="TIGR00257">
    <property type="entry name" value="IMPACT_YIGZ"/>
    <property type="match status" value="1"/>
</dbReference>
<dbReference type="Gene3D" id="3.30.230.30">
    <property type="entry name" value="Impact, N-terminal domain"/>
    <property type="match status" value="1"/>
</dbReference>
<dbReference type="InterPro" id="IPR035647">
    <property type="entry name" value="EFG_III/V"/>
</dbReference>
<dbReference type="InterPro" id="IPR020569">
    <property type="entry name" value="UPF0029_Impact_CS"/>
</dbReference>
<dbReference type="AlphaFoldDB" id="A0A078KQG5"/>
<evidence type="ECO:0008006" key="6">
    <source>
        <dbReference type="Google" id="ProtNLM"/>
    </source>
</evidence>
<comment type="similarity">
    <text evidence="1">Belongs to the IMPACT family.</text>
</comment>
<dbReference type="SUPFAM" id="SSF54980">
    <property type="entry name" value="EF-G C-terminal domain-like"/>
    <property type="match status" value="1"/>
</dbReference>
<dbReference type="InterPro" id="IPR036956">
    <property type="entry name" value="Impact_N_sf"/>
</dbReference>
<dbReference type="GO" id="GO:0005737">
    <property type="term" value="C:cytoplasm"/>
    <property type="evidence" value="ECO:0007669"/>
    <property type="project" value="TreeGrafter"/>
</dbReference>
<name>A0A078KQG5_9FIRM</name>
<dbReference type="Proteomes" id="UP000032431">
    <property type="component" value="Chromosome I"/>
</dbReference>
<protein>
    <recommendedName>
        <fullName evidence="6">YigZ family protein</fullName>
    </recommendedName>
</protein>
<dbReference type="PANTHER" id="PTHR16301:SF20">
    <property type="entry name" value="IMPACT FAMILY MEMBER YIGZ"/>
    <property type="match status" value="1"/>
</dbReference>
<dbReference type="PANTHER" id="PTHR16301">
    <property type="entry name" value="IMPACT-RELATED"/>
    <property type="match status" value="1"/>
</dbReference>
<dbReference type="PATRIC" id="fig|29343.3.peg.1764"/>
<dbReference type="Gene3D" id="3.30.70.240">
    <property type="match status" value="1"/>
</dbReference>
<dbReference type="InterPro" id="IPR020568">
    <property type="entry name" value="Ribosomal_Su5_D2-typ_SF"/>
</dbReference>
<dbReference type="InterPro" id="IPR023582">
    <property type="entry name" value="Impact"/>
</dbReference>
<dbReference type="OrthoDB" id="9813771at2"/>
<proteinExistence type="inferred from homology"/>
<dbReference type="InterPro" id="IPR001498">
    <property type="entry name" value="Impact_N"/>
</dbReference>
<dbReference type="SUPFAM" id="SSF54211">
    <property type="entry name" value="Ribosomal protein S5 domain 2-like"/>
    <property type="match status" value="1"/>
</dbReference>
<feature type="domain" description="Impact N-terminal" evidence="2">
    <location>
        <begin position="29"/>
        <end position="131"/>
    </location>
</feature>
<dbReference type="Pfam" id="PF09186">
    <property type="entry name" value="DUF1949"/>
    <property type="match status" value="1"/>
</dbReference>
<dbReference type="InterPro" id="IPR015796">
    <property type="entry name" value="Impact_YigZ-like"/>
</dbReference>
<evidence type="ECO:0000259" key="3">
    <source>
        <dbReference type="Pfam" id="PF09186"/>
    </source>
</evidence>
<organism evidence="4 5">
    <name type="scientific">[Clostridium] cellulosi</name>
    <dbReference type="NCBI Taxonomy" id="29343"/>
    <lineage>
        <taxon>Bacteria</taxon>
        <taxon>Bacillati</taxon>
        <taxon>Bacillota</taxon>
        <taxon>Clostridia</taxon>
        <taxon>Eubacteriales</taxon>
        <taxon>Oscillospiraceae</taxon>
        <taxon>Oscillospiraceae incertae sedis</taxon>
    </lineage>
</organism>
<accession>A0A078KQG5</accession>
<dbReference type="KEGG" id="ccel:CCDG5_1674"/>
<evidence type="ECO:0000313" key="5">
    <source>
        <dbReference type="Proteomes" id="UP000032431"/>
    </source>
</evidence>
<dbReference type="PROSITE" id="PS00910">
    <property type="entry name" value="UPF0029"/>
    <property type="match status" value="1"/>
</dbReference>
<dbReference type="EMBL" id="LM995447">
    <property type="protein sequence ID" value="CDZ24782.1"/>
    <property type="molecule type" value="Genomic_DNA"/>
</dbReference>
<feature type="domain" description="UPF0029" evidence="3">
    <location>
        <begin position="148"/>
        <end position="202"/>
    </location>
</feature>
<gene>
    <name evidence="4" type="ORF">CCDG5_1674</name>
</gene>
<dbReference type="InterPro" id="IPR015269">
    <property type="entry name" value="UPF0029_Impact_C"/>
</dbReference>
<dbReference type="STRING" id="29343.CCDG5_1674"/>
<dbReference type="Pfam" id="PF01205">
    <property type="entry name" value="Impact_N"/>
    <property type="match status" value="1"/>
</dbReference>